<keyword evidence="8 15" id="KW-0479">Metal-binding</keyword>
<feature type="binding site" description="in other chain" evidence="15">
    <location>
        <begin position="250"/>
        <end position="253"/>
    </location>
    <ligand>
        <name>substrate</name>
        <note>ligand shared between dimeric partners</note>
    </ligand>
</feature>
<comment type="activity regulation">
    <text evidence="15">Allosterically activated by ADP and other diphosphonucleosides, and allosterically inhibited by phosphoenolpyruvate.</text>
</comment>
<accession>A0A931PVL9</accession>
<keyword evidence="5 15" id="KW-0963">Cytoplasm</keyword>
<dbReference type="PRINTS" id="PR00476">
    <property type="entry name" value="PHFRCTKINASE"/>
</dbReference>
<feature type="binding site" description="in other chain" evidence="15">
    <location>
        <begin position="214"/>
        <end position="216"/>
    </location>
    <ligand>
        <name>ADP</name>
        <dbReference type="ChEBI" id="CHEBI:456216"/>
        <note>allosteric activator; ligand shared between dimeric partners</note>
    </ligand>
</feature>
<dbReference type="NCBIfam" id="NF002872">
    <property type="entry name" value="PRK03202.1"/>
    <property type="match status" value="1"/>
</dbReference>
<comment type="caution">
    <text evidence="15">Lacks conserved residue(s) required for the propagation of feature annotation.</text>
</comment>
<feature type="active site" description="Proton acceptor" evidence="15">
    <location>
        <position position="128"/>
    </location>
</feature>
<dbReference type="Pfam" id="PF00365">
    <property type="entry name" value="PFK"/>
    <property type="match status" value="1"/>
</dbReference>
<evidence type="ECO:0000256" key="9">
    <source>
        <dbReference type="ARBA" id="ARBA00022741"/>
    </source>
</evidence>
<dbReference type="InterPro" id="IPR022953">
    <property type="entry name" value="ATP_PFK"/>
</dbReference>
<feature type="binding site" description="in other chain" evidence="15">
    <location>
        <position position="212"/>
    </location>
    <ligand>
        <name>ADP</name>
        <dbReference type="ChEBI" id="CHEBI:456216"/>
        <note>allosteric activator; ligand shared between dimeric partners</note>
    </ligand>
</feature>
<comment type="caution">
    <text evidence="17">The sequence shown here is derived from an EMBL/GenBank/DDBJ whole genome shotgun (WGS) entry which is preliminary data.</text>
</comment>
<feature type="binding site" description="in other chain" evidence="15">
    <location>
        <begin position="170"/>
        <end position="172"/>
    </location>
    <ligand>
        <name>substrate</name>
        <note>ligand shared between dimeric partners</note>
    </ligand>
</feature>
<dbReference type="PIRSF" id="PIRSF000532">
    <property type="entry name" value="ATP_PFK_prok"/>
    <property type="match status" value="1"/>
</dbReference>
<evidence type="ECO:0000256" key="2">
    <source>
        <dbReference type="ARBA" id="ARBA00002659"/>
    </source>
</evidence>
<dbReference type="AlphaFoldDB" id="A0A931PVL9"/>
<evidence type="ECO:0000256" key="6">
    <source>
        <dbReference type="ARBA" id="ARBA00022533"/>
    </source>
</evidence>
<dbReference type="Proteomes" id="UP000727962">
    <property type="component" value="Unassembled WGS sequence"/>
</dbReference>
<evidence type="ECO:0000256" key="12">
    <source>
        <dbReference type="ARBA" id="ARBA00022842"/>
    </source>
</evidence>
<comment type="cofactor">
    <cofactor evidence="1 15">
        <name>Mg(2+)</name>
        <dbReference type="ChEBI" id="CHEBI:18420"/>
    </cofactor>
</comment>
<comment type="subcellular location">
    <subcellularLocation>
        <location evidence="3 15">Cytoplasm</location>
    </subcellularLocation>
</comment>
<evidence type="ECO:0000256" key="14">
    <source>
        <dbReference type="ARBA" id="ARBA00048070"/>
    </source>
</evidence>
<gene>
    <name evidence="15 17" type="primary">pfkA</name>
    <name evidence="17" type="ORF">HYR64_04775</name>
</gene>
<name>A0A931PVL9_FIMGI</name>
<evidence type="ECO:0000256" key="11">
    <source>
        <dbReference type="ARBA" id="ARBA00022840"/>
    </source>
</evidence>
<dbReference type="HAMAP" id="MF_00339">
    <property type="entry name" value="Phosphofructokinase_I_B1"/>
    <property type="match status" value="1"/>
</dbReference>
<dbReference type="GO" id="GO:0048029">
    <property type="term" value="F:monosaccharide binding"/>
    <property type="evidence" value="ECO:0007669"/>
    <property type="project" value="TreeGrafter"/>
</dbReference>
<dbReference type="GO" id="GO:0016208">
    <property type="term" value="F:AMP binding"/>
    <property type="evidence" value="ECO:0007669"/>
    <property type="project" value="TreeGrafter"/>
</dbReference>
<feature type="binding site" description="in other chain" evidence="15">
    <location>
        <begin position="126"/>
        <end position="128"/>
    </location>
    <ligand>
        <name>substrate</name>
        <note>ligand shared between dimeric partners</note>
    </ligand>
</feature>
<keyword evidence="11 15" id="KW-0067">ATP-binding</keyword>
<keyword evidence="7 15" id="KW-0808">Transferase</keyword>
<feature type="binding site" description="in other chain" evidence="15">
    <location>
        <position position="223"/>
    </location>
    <ligand>
        <name>substrate</name>
        <note>ligand shared between dimeric partners</note>
    </ligand>
</feature>
<dbReference type="GO" id="GO:0005945">
    <property type="term" value="C:6-phosphofructokinase complex"/>
    <property type="evidence" value="ECO:0007669"/>
    <property type="project" value="TreeGrafter"/>
</dbReference>
<evidence type="ECO:0000259" key="16">
    <source>
        <dbReference type="Pfam" id="PF00365"/>
    </source>
</evidence>
<evidence type="ECO:0000256" key="3">
    <source>
        <dbReference type="ARBA" id="ARBA00004496"/>
    </source>
</evidence>
<keyword evidence="12 15" id="KW-0460">Magnesium</keyword>
<dbReference type="InterPro" id="IPR012828">
    <property type="entry name" value="PFKA_ATP_prok"/>
</dbReference>
<dbReference type="PROSITE" id="PS00433">
    <property type="entry name" value="PHOSPHOFRUCTOKINASE"/>
    <property type="match status" value="1"/>
</dbReference>
<dbReference type="Gene3D" id="3.40.50.450">
    <property type="match status" value="1"/>
</dbReference>
<keyword evidence="9 15" id="KW-0547">Nucleotide-binding</keyword>
<evidence type="ECO:0000256" key="5">
    <source>
        <dbReference type="ARBA" id="ARBA00022490"/>
    </source>
</evidence>
<reference evidence="17" key="1">
    <citation type="submission" date="2020-07" db="EMBL/GenBank/DDBJ databases">
        <title>Huge and variable diversity of episymbiotic CPR bacteria and DPANN archaea in groundwater ecosystems.</title>
        <authorList>
            <person name="He C.Y."/>
            <person name="Keren R."/>
            <person name="Whittaker M."/>
            <person name="Farag I.F."/>
            <person name="Doudna J."/>
            <person name="Cate J.H.D."/>
            <person name="Banfield J.F."/>
        </authorList>
    </citation>
    <scope>NUCLEOTIDE SEQUENCE</scope>
    <source>
        <strain evidence="17">NC_groundwater_17_Pr7_B-0.1um_64_12</strain>
    </source>
</reference>
<evidence type="ECO:0000256" key="1">
    <source>
        <dbReference type="ARBA" id="ARBA00001946"/>
    </source>
</evidence>
<keyword evidence="13 15" id="KW-0324">Glycolysis</keyword>
<dbReference type="GO" id="GO:0003872">
    <property type="term" value="F:6-phosphofructokinase activity"/>
    <property type="evidence" value="ECO:0007669"/>
    <property type="project" value="UniProtKB-UniRule"/>
</dbReference>
<feature type="binding site" description="in other chain" evidence="15">
    <location>
        <position position="155"/>
    </location>
    <ligand>
        <name>ADP</name>
        <dbReference type="ChEBI" id="CHEBI:456216"/>
        <note>allosteric activator; ligand shared between dimeric partners</note>
    </ligand>
</feature>
<comment type="function">
    <text evidence="2 15">Catalyzes the phosphorylation of D-fructose 6-phosphate to fructose 1,6-bisphosphate by ATP, the first committing step of glycolysis.</text>
</comment>
<evidence type="ECO:0000256" key="10">
    <source>
        <dbReference type="ARBA" id="ARBA00022777"/>
    </source>
</evidence>
<dbReference type="GO" id="GO:0042802">
    <property type="term" value="F:identical protein binding"/>
    <property type="evidence" value="ECO:0007669"/>
    <property type="project" value="TreeGrafter"/>
</dbReference>
<dbReference type="Gene3D" id="3.40.50.460">
    <property type="entry name" value="Phosphofructokinase domain"/>
    <property type="match status" value="1"/>
</dbReference>
<dbReference type="InterPro" id="IPR035966">
    <property type="entry name" value="PKF_sf"/>
</dbReference>
<feature type="binding site" evidence="15">
    <location>
        <begin position="72"/>
        <end position="73"/>
    </location>
    <ligand>
        <name>ATP</name>
        <dbReference type="ChEBI" id="CHEBI:30616"/>
    </ligand>
</feature>
<organism evidence="17 18">
    <name type="scientific">Fimbriimonas ginsengisoli</name>
    <dbReference type="NCBI Taxonomy" id="1005039"/>
    <lineage>
        <taxon>Bacteria</taxon>
        <taxon>Bacillati</taxon>
        <taxon>Armatimonadota</taxon>
        <taxon>Fimbriimonadia</taxon>
        <taxon>Fimbriimonadales</taxon>
        <taxon>Fimbriimonadaceae</taxon>
        <taxon>Fimbriimonas</taxon>
    </lineage>
</organism>
<feature type="binding site" description="in other chain" evidence="15">
    <location>
        <begin position="186"/>
        <end position="188"/>
    </location>
    <ligand>
        <name>ADP</name>
        <dbReference type="ChEBI" id="CHEBI:456216"/>
        <note>allosteric activator; ligand shared between dimeric partners</note>
    </ligand>
</feature>
<dbReference type="InterPro" id="IPR000023">
    <property type="entry name" value="Phosphofructokinase_dom"/>
</dbReference>
<dbReference type="FunFam" id="3.40.50.460:FF:000002">
    <property type="entry name" value="ATP-dependent 6-phosphofructokinase"/>
    <property type="match status" value="1"/>
</dbReference>
<dbReference type="GO" id="GO:0006002">
    <property type="term" value="P:fructose 6-phosphate metabolic process"/>
    <property type="evidence" value="ECO:0007669"/>
    <property type="project" value="UniProtKB-UniRule"/>
</dbReference>
<dbReference type="GO" id="GO:0030388">
    <property type="term" value="P:fructose 1,6-bisphosphate metabolic process"/>
    <property type="evidence" value="ECO:0007669"/>
    <property type="project" value="TreeGrafter"/>
</dbReference>
<protein>
    <recommendedName>
        <fullName evidence="15">ATP-dependent 6-phosphofructokinase</fullName>
        <shortName evidence="15">ATP-PFK</shortName>
        <shortName evidence="15">Phosphofructokinase</shortName>
        <ecNumber evidence="15">2.7.1.11</ecNumber>
    </recommendedName>
    <alternativeName>
        <fullName evidence="15">Phosphohexokinase</fullName>
    </alternativeName>
</protein>
<evidence type="ECO:0000256" key="7">
    <source>
        <dbReference type="ARBA" id="ARBA00022679"/>
    </source>
</evidence>
<dbReference type="GO" id="GO:0005524">
    <property type="term" value="F:ATP binding"/>
    <property type="evidence" value="ECO:0007669"/>
    <property type="project" value="UniProtKB-UniRule"/>
</dbReference>
<dbReference type="GO" id="GO:0061621">
    <property type="term" value="P:canonical glycolysis"/>
    <property type="evidence" value="ECO:0007669"/>
    <property type="project" value="TreeGrafter"/>
</dbReference>
<dbReference type="InterPro" id="IPR012003">
    <property type="entry name" value="ATP_PFK_prok-type"/>
</dbReference>
<evidence type="ECO:0000256" key="4">
    <source>
        <dbReference type="ARBA" id="ARBA00004679"/>
    </source>
</evidence>
<dbReference type="NCBIfam" id="TIGR02482">
    <property type="entry name" value="PFKA_ATP"/>
    <property type="match status" value="1"/>
</dbReference>
<feature type="binding site" evidence="15">
    <location>
        <begin position="102"/>
        <end position="105"/>
    </location>
    <ligand>
        <name>ATP</name>
        <dbReference type="ChEBI" id="CHEBI:30616"/>
    </ligand>
</feature>
<comment type="subunit">
    <text evidence="15">Homotetramer.</text>
</comment>
<comment type="catalytic activity">
    <reaction evidence="14 15">
        <text>beta-D-fructose 6-phosphate + ATP = beta-D-fructose 1,6-bisphosphate + ADP + H(+)</text>
        <dbReference type="Rhea" id="RHEA:16109"/>
        <dbReference type="ChEBI" id="CHEBI:15378"/>
        <dbReference type="ChEBI" id="CHEBI:30616"/>
        <dbReference type="ChEBI" id="CHEBI:32966"/>
        <dbReference type="ChEBI" id="CHEBI:57634"/>
        <dbReference type="ChEBI" id="CHEBI:456216"/>
        <dbReference type="EC" id="2.7.1.11"/>
    </reaction>
</comment>
<dbReference type="PANTHER" id="PTHR13697">
    <property type="entry name" value="PHOSPHOFRUCTOKINASE"/>
    <property type="match status" value="1"/>
</dbReference>
<dbReference type="GO" id="GO:0070095">
    <property type="term" value="F:fructose-6-phosphate binding"/>
    <property type="evidence" value="ECO:0007669"/>
    <property type="project" value="TreeGrafter"/>
</dbReference>
<dbReference type="SUPFAM" id="SSF53784">
    <property type="entry name" value="Phosphofructokinase"/>
    <property type="match status" value="1"/>
</dbReference>
<feature type="binding site" evidence="15">
    <location>
        <begin position="21"/>
        <end position="25"/>
    </location>
    <ligand>
        <name>ADP</name>
        <dbReference type="ChEBI" id="CHEBI:456216"/>
        <note>allosteric activator; ligand shared between dimeric partners</note>
    </ligand>
</feature>
<dbReference type="InterPro" id="IPR015912">
    <property type="entry name" value="Phosphofructokinase_CS"/>
</dbReference>
<evidence type="ECO:0000313" key="18">
    <source>
        <dbReference type="Proteomes" id="UP000727962"/>
    </source>
</evidence>
<dbReference type="PANTHER" id="PTHR13697:SF4">
    <property type="entry name" value="ATP-DEPENDENT 6-PHOSPHOFRUCTOKINASE"/>
    <property type="match status" value="1"/>
</dbReference>
<sequence>MKRIGVITSGGDCPGMNAAVRGVVRAALHRGCQVTGYLHGYTGIISGETKMLDSQAVGGIISMGGTILRTARSTEFRETEGRQKAMERLIEAGVEGLVVIGGDGSLAGALKLHEEFDYPVAGVPGSIDNDIPGTDYSIGFDTAINTALEAIDRVRDTAYSHERVFVIEVMGRRNGFIALECGLAGGAEAALIPEEDYSLAKVCEDLKTAAERGKRSSIIIVAEGAMRAPDVQAFIEKHTGFEARCLVLGHMQRGGRPTAFDRTLALRLGAYAVDSLLEGVSDHMAGVDGSKLVRHPLGFVLSMHRAVDPGKMRLLELMAQ</sequence>
<evidence type="ECO:0000313" key="17">
    <source>
        <dbReference type="EMBL" id="MBI1756405.1"/>
    </source>
</evidence>
<feature type="binding site" evidence="15">
    <location>
        <position position="244"/>
    </location>
    <ligand>
        <name>substrate</name>
        <note>ligand shared between dimeric partners</note>
    </ligand>
</feature>
<dbReference type="GO" id="GO:0046872">
    <property type="term" value="F:metal ion binding"/>
    <property type="evidence" value="ECO:0007669"/>
    <property type="project" value="UniProtKB-KW"/>
</dbReference>
<dbReference type="EMBL" id="JACOSL010000030">
    <property type="protein sequence ID" value="MBI1756405.1"/>
    <property type="molecule type" value="Genomic_DNA"/>
</dbReference>
<evidence type="ECO:0000256" key="15">
    <source>
        <dbReference type="HAMAP-Rule" id="MF_00339"/>
    </source>
</evidence>
<comment type="similarity">
    <text evidence="15">Belongs to the phosphofructokinase type A (PFKA) family. ATP-dependent PFK group I subfamily. Prokaryotic clade 'B1' sub-subfamily.</text>
</comment>
<comment type="pathway">
    <text evidence="4 15">Carbohydrate degradation; glycolysis; D-glyceraldehyde 3-phosphate and glycerone phosphate from D-glucose: step 3/4.</text>
</comment>
<feature type="binding site" evidence="15">
    <location>
        <position position="163"/>
    </location>
    <ligand>
        <name>substrate</name>
        <note>ligand shared between dimeric partners</note>
    </ligand>
</feature>
<keyword evidence="10 15" id="KW-0418">Kinase</keyword>
<feature type="binding site" evidence="15">
    <location>
        <position position="103"/>
    </location>
    <ligand>
        <name>Mg(2+)</name>
        <dbReference type="ChEBI" id="CHEBI:18420"/>
        <note>catalytic</note>
    </ligand>
</feature>
<proteinExistence type="inferred from homology"/>
<feature type="domain" description="Phosphofructokinase" evidence="16">
    <location>
        <begin position="3"/>
        <end position="275"/>
    </location>
</feature>
<keyword evidence="6 15" id="KW-0021">Allosteric enzyme</keyword>
<feature type="binding site" evidence="15">
    <location>
        <position position="11"/>
    </location>
    <ligand>
        <name>ATP</name>
        <dbReference type="ChEBI" id="CHEBI:30616"/>
    </ligand>
</feature>
<evidence type="ECO:0000256" key="13">
    <source>
        <dbReference type="ARBA" id="ARBA00023152"/>
    </source>
</evidence>
<evidence type="ECO:0000256" key="8">
    <source>
        <dbReference type="ARBA" id="ARBA00022723"/>
    </source>
</evidence>
<dbReference type="EC" id="2.7.1.11" evidence="15"/>